<sequence length="66" mass="8017">MEKNKEVVFKETFNHTLKSMIHITIKLTALHESAPSMLLRVYYFKPFLRMRKKLDKHKLKAHLENY</sequence>
<evidence type="ECO:0000313" key="1">
    <source>
        <dbReference type="EMBL" id="KAJ8886637.1"/>
    </source>
</evidence>
<evidence type="ECO:0000313" key="2">
    <source>
        <dbReference type="Proteomes" id="UP001159363"/>
    </source>
</evidence>
<reference evidence="1 2" key="1">
    <citation type="submission" date="2023-02" db="EMBL/GenBank/DDBJ databases">
        <title>LHISI_Scaffold_Assembly.</title>
        <authorList>
            <person name="Stuart O.P."/>
            <person name="Cleave R."/>
            <person name="Magrath M.J.L."/>
            <person name="Mikheyev A.S."/>
        </authorList>
    </citation>
    <scope>NUCLEOTIDE SEQUENCE [LARGE SCALE GENOMIC DNA]</scope>
    <source>
        <strain evidence="1">Daus_M_001</strain>
        <tissue evidence="1">Leg muscle</tissue>
    </source>
</reference>
<feature type="non-terminal residue" evidence="1">
    <location>
        <position position="66"/>
    </location>
</feature>
<proteinExistence type="predicted"/>
<dbReference type="EMBL" id="JARBHB010000004">
    <property type="protein sequence ID" value="KAJ8886637.1"/>
    <property type="molecule type" value="Genomic_DNA"/>
</dbReference>
<organism evidence="1 2">
    <name type="scientific">Dryococelus australis</name>
    <dbReference type="NCBI Taxonomy" id="614101"/>
    <lineage>
        <taxon>Eukaryota</taxon>
        <taxon>Metazoa</taxon>
        <taxon>Ecdysozoa</taxon>
        <taxon>Arthropoda</taxon>
        <taxon>Hexapoda</taxon>
        <taxon>Insecta</taxon>
        <taxon>Pterygota</taxon>
        <taxon>Neoptera</taxon>
        <taxon>Polyneoptera</taxon>
        <taxon>Phasmatodea</taxon>
        <taxon>Verophasmatodea</taxon>
        <taxon>Anareolatae</taxon>
        <taxon>Phasmatidae</taxon>
        <taxon>Eurycanthinae</taxon>
        <taxon>Dryococelus</taxon>
    </lineage>
</organism>
<protein>
    <submittedName>
        <fullName evidence="1">Uncharacterized protein</fullName>
    </submittedName>
</protein>
<dbReference type="Proteomes" id="UP001159363">
    <property type="component" value="Chromosome X"/>
</dbReference>
<comment type="caution">
    <text evidence="1">The sequence shown here is derived from an EMBL/GenBank/DDBJ whole genome shotgun (WGS) entry which is preliminary data.</text>
</comment>
<gene>
    <name evidence="1" type="ORF">PR048_012849</name>
</gene>
<name>A0ABQ9HQH1_9NEOP</name>
<keyword evidence="2" id="KW-1185">Reference proteome</keyword>
<accession>A0ABQ9HQH1</accession>